<dbReference type="Pfam" id="PF09365">
    <property type="entry name" value="DUF2461"/>
    <property type="match status" value="1"/>
</dbReference>
<evidence type="ECO:0000313" key="1">
    <source>
        <dbReference type="EMBL" id="KAL0636758.1"/>
    </source>
</evidence>
<keyword evidence="2" id="KW-1185">Reference proteome</keyword>
<accession>A0ABR3GLL6</accession>
<dbReference type="EMBL" id="JBBBZM010000044">
    <property type="protein sequence ID" value="KAL0636758.1"/>
    <property type="molecule type" value="Genomic_DNA"/>
</dbReference>
<proteinExistence type="predicted"/>
<dbReference type="PANTHER" id="PTHR36452:SF1">
    <property type="entry name" value="DUF2461 DOMAIN-CONTAINING PROTEIN"/>
    <property type="match status" value="1"/>
</dbReference>
<comment type="caution">
    <text evidence="1">The sequence shown here is derived from an EMBL/GenBank/DDBJ whole genome shotgun (WGS) entry which is preliminary data.</text>
</comment>
<evidence type="ECO:0000313" key="2">
    <source>
        <dbReference type="Proteomes" id="UP001447188"/>
    </source>
</evidence>
<protein>
    <submittedName>
        <fullName evidence="1">Uncharacterized protein</fullName>
    </submittedName>
</protein>
<dbReference type="Proteomes" id="UP001447188">
    <property type="component" value="Unassembled WGS sequence"/>
</dbReference>
<dbReference type="PANTHER" id="PTHR36452">
    <property type="entry name" value="CHROMOSOME 12, WHOLE GENOME SHOTGUN SEQUENCE"/>
    <property type="match status" value="1"/>
</dbReference>
<gene>
    <name evidence="1" type="ORF">Q9L58_004240</name>
</gene>
<organism evidence="1 2">
    <name type="scientific">Discina gigas</name>
    <dbReference type="NCBI Taxonomy" id="1032678"/>
    <lineage>
        <taxon>Eukaryota</taxon>
        <taxon>Fungi</taxon>
        <taxon>Dikarya</taxon>
        <taxon>Ascomycota</taxon>
        <taxon>Pezizomycotina</taxon>
        <taxon>Pezizomycetes</taxon>
        <taxon>Pezizales</taxon>
        <taxon>Discinaceae</taxon>
        <taxon>Discina</taxon>
    </lineage>
</organism>
<name>A0ABR3GLL6_9PEZI</name>
<sequence>MVISAPLLVPFIKVVTRLIGGCIITAGGGLWHTDAQPLNLLRRNVDKYPQQIKLILAGGELAEEFFGIKASGDEQKAVKAFAERNKEDALKTAPKNYPKDHKDIELLRLRSYTLGKRLTDDEITRDDALQRIVNIFKKMEPFISYLNSVVMPDINAESSNG</sequence>
<reference evidence="1 2" key="1">
    <citation type="submission" date="2024-02" db="EMBL/GenBank/DDBJ databases">
        <title>Discinaceae phylogenomics.</title>
        <authorList>
            <person name="Dirks A.C."/>
            <person name="James T.Y."/>
        </authorList>
    </citation>
    <scope>NUCLEOTIDE SEQUENCE [LARGE SCALE GENOMIC DNA]</scope>
    <source>
        <strain evidence="1 2">ACD0624</strain>
    </source>
</reference>
<dbReference type="InterPro" id="IPR012808">
    <property type="entry name" value="CHP02453"/>
</dbReference>